<organism evidence="3 4">
    <name type="scientific">Pedobacter africanus</name>
    <dbReference type="NCBI Taxonomy" id="151894"/>
    <lineage>
        <taxon>Bacteria</taxon>
        <taxon>Pseudomonadati</taxon>
        <taxon>Bacteroidota</taxon>
        <taxon>Sphingobacteriia</taxon>
        <taxon>Sphingobacteriales</taxon>
        <taxon>Sphingobacteriaceae</taxon>
        <taxon>Pedobacter</taxon>
    </lineage>
</organism>
<gene>
    <name evidence="3" type="ORF">SAMN04488524_3043</name>
</gene>
<evidence type="ECO:0000313" key="4">
    <source>
        <dbReference type="Proteomes" id="UP000192756"/>
    </source>
</evidence>
<dbReference type="STRING" id="151894.SAMN04488524_3043"/>
<dbReference type="AlphaFoldDB" id="A0A1W2CNE8"/>
<feature type="domain" description="Xylose isomerase-like TIM barrel" evidence="2">
    <location>
        <begin position="60"/>
        <end position="282"/>
    </location>
</feature>
<feature type="signal peptide" evidence="1">
    <location>
        <begin position="1"/>
        <end position="29"/>
    </location>
</feature>
<accession>A0A1W2CNE8</accession>
<evidence type="ECO:0000259" key="2">
    <source>
        <dbReference type="Pfam" id="PF01261"/>
    </source>
</evidence>
<dbReference type="OrthoDB" id="2561798at2"/>
<keyword evidence="1" id="KW-0732">Signal</keyword>
<dbReference type="InterPro" id="IPR013022">
    <property type="entry name" value="Xyl_isomerase-like_TIM-brl"/>
</dbReference>
<evidence type="ECO:0000256" key="1">
    <source>
        <dbReference type="SAM" id="SignalP"/>
    </source>
</evidence>
<feature type="chain" id="PRO_5012461582" evidence="1">
    <location>
        <begin position="30"/>
        <end position="315"/>
    </location>
</feature>
<proteinExistence type="predicted"/>
<dbReference type="Pfam" id="PF01261">
    <property type="entry name" value="AP_endonuc_2"/>
    <property type="match status" value="1"/>
</dbReference>
<dbReference type="RefSeq" id="WP_084239865.1">
    <property type="nucleotide sequence ID" value="NZ_FWXT01000002.1"/>
</dbReference>
<reference evidence="4" key="1">
    <citation type="submission" date="2017-04" db="EMBL/GenBank/DDBJ databases">
        <authorList>
            <person name="Varghese N."/>
            <person name="Submissions S."/>
        </authorList>
    </citation>
    <scope>NUCLEOTIDE SEQUENCE [LARGE SCALE GENOMIC DNA]</scope>
    <source>
        <strain evidence="4">DSM 12126</strain>
    </source>
</reference>
<keyword evidence="3" id="KW-0413">Isomerase</keyword>
<dbReference type="EMBL" id="FWXT01000002">
    <property type="protein sequence ID" value="SMC86739.1"/>
    <property type="molecule type" value="Genomic_DNA"/>
</dbReference>
<name>A0A1W2CNE8_9SPHI</name>
<dbReference type="GO" id="GO:0016853">
    <property type="term" value="F:isomerase activity"/>
    <property type="evidence" value="ECO:0007669"/>
    <property type="project" value="UniProtKB-KW"/>
</dbReference>
<dbReference type="InterPro" id="IPR036237">
    <property type="entry name" value="Xyl_isomerase-like_sf"/>
</dbReference>
<evidence type="ECO:0000313" key="3">
    <source>
        <dbReference type="EMBL" id="SMC86739.1"/>
    </source>
</evidence>
<dbReference type="Proteomes" id="UP000192756">
    <property type="component" value="Unassembled WGS sequence"/>
</dbReference>
<dbReference type="PANTHER" id="PTHR12110">
    <property type="entry name" value="HYDROXYPYRUVATE ISOMERASE"/>
    <property type="match status" value="1"/>
</dbReference>
<dbReference type="PANTHER" id="PTHR12110:SF41">
    <property type="entry name" value="INOSOSE DEHYDRATASE"/>
    <property type="match status" value="1"/>
</dbReference>
<dbReference type="InterPro" id="IPR050312">
    <property type="entry name" value="IolE/XylAMocC-like"/>
</dbReference>
<dbReference type="Gene3D" id="3.20.20.150">
    <property type="entry name" value="Divalent-metal-dependent TIM barrel enzymes"/>
    <property type="match status" value="1"/>
</dbReference>
<protein>
    <submittedName>
        <fullName evidence="3">Sugar phosphate isomerase/epimerase</fullName>
    </submittedName>
</protein>
<keyword evidence="4" id="KW-1185">Reference proteome</keyword>
<sequence>MNPTITRKDFIRYSLIAAAALPASFPAFGGPVKKGLPSNKLSISIFSKNLHWLNYKDMAKLAAKMGFDGIDLTVRPKGHVLPEKVKTDLPLAVEAIRNEGLEVFTMTTDIKAADEKHTIDILKTASALGIKNYRMGWYPYPDDGDPAASIAQFKKQLAALAVLNERYNIHGDYQNHTGLFGGSLWDLWLAIKDLDPKWIGCQFDVRHATVDGAKAWPNGFKLLHKHIGSMPIKDFYWAKENEKWVPRNVSLGEGMVDFKQYFQLLKKYNIIKPISLHYEYPLGGAESGATKLSISEQEVIRYMEADLKTLKSWLA</sequence>
<dbReference type="SUPFAM" id="SSF51658">
    <property type="entry name" value="Xylose isomerase-like"/>
    <property type="match status" value="1"/>
</dbReference>